<dbReference type="EMBL" id="NWTC01000001">
    <property type="protein sequence ID" value="PDT50172.1"/>
    <property type="molecule type" value="Genomic_DNA"/>
</dbReference>
<protein>
    <submittedName>
        <fullName evidence="1">Uncharacterized protein</fullName>
    </submittedName>
</protein>
<proteinExistence type="predicted"/>
<gene>
    <name evidence="1" type="ORF">CO661_00450</name>
</gene>
<name>A0A2A6M6M1_RHIFR</name>
<sequence length="205" mass="23288">MKDAKTARGFSIYKGIIVYHESKLEQRVSTVLQARNDVEQLHSQYPVLRWRGKHGKYHKHICDYCVFHADGSRTAVVVKNERKRAVMEEVIRRMKDEDFSSHADDIALLTNVDATHDRAANAEAILWSRTVEAEAEVEVVHRMVDGMAGQIRFGELLRGAPKIGYRRAAIWKLIDRGILIPEDGVRVNELTWLVSSSSPLLQLAA</sequence>
<evidence type="ECO:0000313" key="2">
    <source>
        <dbReference type="Proteomes" id="UP000220353"/>
    </source>
</evidence>
<reference evidence="1 2" key="1">
    <citation type="submission" date="2017-09" db="EMBL/GenBank/DDBJ databases">
        <title>Comparative genomics of rhizobia isolated from Phaseolus vulgaris in China.</title>
        <authorList>
            <person name="Tong W."/>
        </authorList>
    </citation>
    <scope>NUCLEOTIDE SEQUENCE [LARGE SCALE GENOMIC DNA]</scope>
    <source>
        <strain evidence="1 2">PCH1</strain>
    </source>
</reference>
<evidence type="ECO:0000313" key="1">
    <source>
        <dbReference type="EMBL" id="PDT50172.1"/>
    </source>
</evidence>
<dbReference type="AlphaFoldDB" id="A0A2A6M6M1"/>
<comment type="caution">
    <text evidence="1">The sequence shown here is derived from an EMBL/GenBank/DDBJ whole genome shotgun (WGS) entry which is preliminary data.</text>
</comment>
<organism evidence="1 2">
    <name type="scientific">Rhizobium fredii</name>
    <name type="common">Sinorhizobium fredii</name>
    <dbReference type="NCBI Taxonomy" id="380"/>
    <lineage>
        <taxon>Bacteria</taxon>
        <taxon>Pseudomonadati</taxon>
        <taxon>Pseudomonadota</taxon>
        <taxon>Alphaproteobacteria</taxon>
        <taxon>Hyphomicrobiales</taxon>
        <taxon>Rhizobiaceae</taxon>
        <taxon>Sinorhizobium/Ensifer group</taxon>
        <taxon>Sinorhizobium</taxon>
    </lineage>
</organism>
<dbReference type="Proteomes" id="UP000220353">
    <property type="component" value="Unassembled WGS sequence"/>
</dbReference>
<accession>A0A2A6M6M1</accession>